<feature type="binding site" evidence="5">
    <location>
        <position position="766"/>
    </location>
    <ligand>
        <name>Fe cation</name>
        <dbReference type="ChEBI" id="CHEBI:24875"/>
        <note>catalytic</note>
    </ligand>
</feature>
<feature type="compositionally biased region" description="Basic and acidic residues" evidence="6">
    <location>
        <begin position="150"/>
        <end position="201"/>
    </location>
</feature>
<feature type="compositionally biased region" description="Polar residues" evidence="6">
    <location>
        <begin position="250"/>
        <end position="267"/>
    </location>
</feature>
<keyword evidence="2 5" id="KW-0479">Metal-binding</keyword>
<gene>
    <name evidence="7" type="ORF">PhCBS80983_g04199</name>
</gene>
<evidence type="ECO:0008006" key="9">
    <source>
        <dbReference type="Google" id="ProtNLM"/>
    </source>
</evidence>
<feature type="region of interest" description="Disordered" evidence="6">
    <location>
        <begin position="150"/>
        <end position="208"/>
    </location>
</feature>
<dbReference type="Proteomes" id="UP000318582">
    <property type="component" value="Unassembled WGS sequence"/>
</dbReference>
<dbReference type="Pfam" id="PF03055">
    <property type="entry name" value="RPE65"/>
    <property type="match status" value="1"/>
</dbReference>
<sequence>MSTAATPQHTTTPPTSPARKKVWKTVEAYEAEDSPTRISEGERREHEIAEEQGFEESAGVYEPKEEQAEEEAGHEAEKKPVPDVVWVEEEQHTAIRASTGEVFHIPGSVAPGTGTAAGPIATAKAALHAAEVYDTQPPIEVVKRGKEVLEEQERDQRHRDEDEQQLQERREERRHAAEDEAGAEGRGEEKLNEKEEAKPRLEGVTSREGVEVTTSTWYNVSQRTDPSLYDPTVPYITGFSNGTEITVMTPSLSPQPSRKTLSTTTPGSKAGALYRNGPGVFDLEYRRHRQIANMSFAHWFDGLPLVHRFEIDGENKRVEYRSRFTANSLEQMVREHAEKGKREYVSDNKAWLGAQKMQADPAAVCANLAIHPNFPLGQGPASHPHLICTSHSSVLQEIDPVTLIPKHAMMYADINPQFKGTVSATNPCRDPKKNVIVNYAMEVGGLLQQGKARYTFFEVEDVDRFSPPGLTLASITAGPTSAHSFALTEHYIVLVVYPYTTTWRDGLKKMLLPWTRHGHATPLAREMYFDPEGHTTFHVIDRNRREEISVYRTGPLFSLNMLNAFEYLSDGQESIIIDMNAYDDDEILRCWELANLRTAEMLPWPAATVRRYILSKIPEAATVYKFDKKKLPLPSYTHRTDYTLEFPRINPLCRMGRHRYAWGLSIHPEKRHLTNVVWDQIVKADLEDKTKVEWREEGCYPGEPIMVPHPEAEPGSNHPEDEGVILSVVLDTRKSVHTSFLLFLDATLLEELGRAPLPVHIPFGIHGAWTYQLHG</sequence>
<dbReference type="GO" id="GO:0016121">
    <property type="term" value="P:carotene catabolic process"/>
    <property type="evidence" value="ECO:0007669"/>
    <property type="project" value="TreeGrafter"/>
</dbReference>
<keyword evidence="4 5" id="KW-0408">Iron</keyword>
<protein>
    <recommendedName>
        <fullName evidence="9">Carotenoid oxygenase</fullName>
    </recommendedName>
</protein>
<organism evidence="7 8">
    <name type="scientific">Powellomyces hirtus</name>
    <dbReference type="NCBI Taxonomy" id="109895"/>
    <lineage>
        <taxon>Eukaryota</taxon>
        <taxon>Fungi</taxon>
        <taxon>Fungi incertae sedis</taxon>
        <taxon>Chytridiomycota</taxon>
        <taxon>Chytridiomycota incertae sedis</taxon>
        <taxon>Chytridiomycetes</taxon>
        <taxon>Spizellomycetales</taxon>
        <taxon>Powellomycetaceae</taxon>
        <taxon>Powellomyces</taxon>
    </lineage>
</organism>
<comment type="similarity">
    <text evidence="1">Belongs to the carotenoid oxygenase family.</text>
</comment>
<evidence type="ECO:0000256" key="6">
    <source>
        <dbReference type="SAM" id="MobiDB-lite"/>
    </source>
</evidence>
<comment type="cofactor">
    <cofactor evidence="5">
        <name>Fe(2+)</name>
        <dbReference type="ChEBI" id="CHEBI:29033"/>
    </cofactor>
    <text evidence="5">Binds 1 Fe(2+) ion per subunit.</text>
</comment>
<evidence type="ECO:0000256" key="3">
    <source>
        <dbReference type="ARBA" id="ARBA00023002"/>
    </source>
</evidence>
<feature type="region of interest" description="Disordered" evidence="6">
    <location>
        <begin position="250"/>
        <end position="272"/>
    </location>
</feature>
<dbReference type="AlphaFoldDB" id="A0A507E0M9"/>
<dbReference type="GO" id="GO:0010436">
    <property type="term" value="F:carotenoid dioxygenase activity"/>
    <property type="evidence" value="ECO:0007669"/>
    <property type="project" value="TreeGrafter"/>
</dbReference>
<evidence type="ECO:0000313" key="8">
    <source>
        <dbReference type="Proteomes" id="UP000318582"/>
    </source>
</evidence>
<dbReference type="InterPro" id="IPR004294">
    <property type="entry name" value="Carotenoid_Oase"/>
</dbReference>
<evidence type="ECO:0000256" key="2">
    <source>
        <dbReference type="ARBA" id="ARBA00022723"/>
    </source>
</evidence>
<accession>A0A507E0M9</accession>
<keyword evidence="8" id="KW-1185">Reference proteome</keyword>
<evidence type="ECO:0000313" key="7">
    <source>
        <dbReference type="EMBL" id="TPX56935.1"/>
    </source>
</evidence>
<feature type="binding site" evidence="5">
    <location>
        <position position="483"/>
    </location>
    <ligand>
        <name>Fe cation</name>
        <dbReference type="ChEBI" id="CHEBI:24875"/>
        <note>catalytic</note>
    </ligand>
</feature>
<keyword evidence="3" id="KW-0560">Oxidoreductase</keyword>
<dbReference type="PANTHER" id="PTHR10543:SF24">
    <property type="entry name" value="CAROTENOID ISOMEROOXYGENASE"/>
    <property type="match status" value="1"/>
</dbReference>
<feature type="compositionally biased region" description="Basic and acidic residues" evidence="6">
    <location>
        <begin position="62"/>
        <end position="81"/>
    </location>
</feature>
<evidence type="ECO:0000256" key="1">
    <source>
        <dbReference type="ARBA" id="ARBA00006787"/>
    </source>
</evidence>
<dbReference type="PANTHER" id="PTHR10543">
    <property type="entry name" value="BETA-CAROTENE DIOXYGENASE"/>
    <property type="match status" value="1"/>
</dbReference>
<feature type="region of interest" description="Disordered" evidence="6">
    <location>
        <begin position="1"/>
        <end position="84"/>
    </location>
</feature>
<reference evidence="7 8" key="1">
    <citation type="journal article" date="2019" name="Sci. Rep.">
        <title>Comparative genomics of chytrid fungi reveal insights into the obligate biotrophic and pathogenic lifestyle of Synchytrium endobioticum.</title>
        <authorList>
            <person name="van de Vossenberg B.T.L.H."/>
            <person name="Warris S."/>
            <person name="Nguyen H.D.T."/>
            <person name="van Gent-Pelzer M.P.E."/>
            <person name="Joly D.L."/>
            <person name="van de Geest H.C."/>
            <person name="Bonants P.J.M."/>
            <person name="Smith D.S."/>
            <person name="Levesque C.A."/>
            <person name="van der Lee T.A.J."/>
        </authorList>
    </citation>
    <scope>NUCLEOTIDE SEQUENCE [LARGE SCALE GENOMIC DNA]</scope>
    <source>
        <strain evidence="7 8">CBS 809.83</strain>
    </source>
</reference>
<dbReference type="EMBL" id="QEAQ01000062">
    <property type="protein sequence ID" value="TPX56935.1"/>
    <property type="molecule type" value="Genomic_DNA"/>
</dbReference>
<feature type="compositionally biased region" description="Low complexity" evidence="6">
    <location>
        <begin position="1"/>
        <end position="13"/>
    </location>
</feature>
<comment type="caution">
    <text evidence="7">The sequence shown here is derived from an EMBL/GenBank/DDBJ whole genome shotgun (WGS) entry which is preliminary data.</text>
</comment>
<evidence type="ECO:0000256" key="4">
    <source>
        <dbReference type="ARBA" id="ARBA00023004"/>
    </source>
</evidence>
<dbReference type="STRING" id="109895.A0A507E0M9"/>
<name>A0A507E0M9_9FUNG</name>
<dbReference type="GO" id="GO:0046872">
    <property type="term" value="F:metal ion binding"/>
    <property type="evidence" value="ECO:0007669"/>
    <property type="project" value="UniProtKB-KW"/>
</dbReference>
<evidence type="ECO:0000256" key="5">
    <source>
        <dbReference type="PIRSR" id="PIRSR604294-1"/>
    </source>
</evidence>
<proteinExistence type="inferred from homology"/>
<feature type="compositionally biased region" description="Basic and acidic residues" evidence="6">
    <location>
        <begin position="39"/>
        <end position="49"/>
    </location>
</feature>